<evidence type="ECO:0000256" key="1">
    <source>
        <dbReference type="ARBA" id="ARBA00022723"/>
    </source>
</evidence>
<dbReference type="PROSITE" id="PS50157">
    <property type="entry name" value="ZINC_FINGER_C2H2_2"/>
    <property type="match status" value="3"/>
</dbReference>
<dbReference type="GO" id="GO:0008270">
    <property type="term" value="F:zinc ion binding"/>
    <property type="evidence" value="ECO:0007669"/>
    <property type="project" value="UniProtKB-KW"/>
</dbReference>
<evidence type="ECO:0000313" key="8">
    <source>
        <dbReference type="EMBL" id="MAA24665.1"/>
    </source>
</evidence>
<evidence type="ECO:0000256" key="4">
    <source>
        <dbReference type="ARBA" id="ARBA00022833"/>
    </source>
</evidence>
<dbReference type="PANTHER" id="PTHR24409:SF295">
    <property type="entry name" value="AZ2-RELATED"/>
    <property type="match status" value="1"/>
</dbReference>
<accession>A0A224Z5X2</accession>
<dbReference type="GO" id="GO:0005634">
    <property type="term" value="C:nucleus"/>
    <property type="evidence" value="ECO:0007669"/>
    <property type="project" value="TreeGrafter"/>
</dbReference>
<feature type="domain" description="C2H2-type" evidence="7">
    <location>
        <begin position="230"/>
        <end position="252"/>
    </location>
</feature>
<feature type="domain" description="C2H2-type" evidence="7">
    <location>
        <begin position="266"/>
        <end position="293"/>
    </location>
</feature>
<evidence type="ECO:0000259" key="7">
    <source>
        <dbReference type="PROSITE" id="PS50157"/>
    </source>
</evidence>
<dbReference type="GO" id="GO:0000977">
    <property type="term" value="F:RNA polymerase II transcription regulatory region sequence-specific DNA binding"/>
    <property type="evidence" value="ECO:0007669"/>
    <property type="project" value="TreeGrafter"/>
</dbReference>
<organism evidence="8">
    <name type="scientific">Rhipicephalus zambeziensis</name>
    <dbReference type="NCBI Taxonomy" id="60191"/>
    <lineage>
        <taxon>Eukaryota</taxon>
        <taxon>Metazoa</taxon>
        <taxon>Ecdysozoa</taxon>
        <taxon>Arthropoda</taxon>
        <taxon>Chelicerata</taxon>
        <taxon>Arachnida</taxon>
        <taxon>Acari</taxon>
        <taxon>Parasitiformes</taxon>
        <taxon>Ixodida</taxon>
        <taxon>Ixodoidea</taxon>
        <taxon>Ixodidae</taxon>
        <taxon>Rhipicephalinae</taxon>
        <taxon>Rhipicephalus</taxon>
        <taxon>Rhipicephalus</taxon>
    </lineage>
</organism>
<dbReference type="Gene3D" id="3.30.160.60">
    <property type="entry name" value="Classic Zinc Finger"/>
    <property type="match status" value="3"/>
</dbReference>
<dbReference type="EMBL" id="GFPF01013519">
    <property type="protein sequence ID" value="MAA24665.1"/>
    <property type="molecule type" value="Transcribed_RNA"/>
</dbReference>
<feature type="region of interest" description="Disordered" evidence="6">
    <location>
        <begin position="284"/>
        <end position="327"/>
    </location>
</feature>
<reference evidence="8" key="1">
    <citation type="journal article" date="2017" name="Parasit. Vectors">
        <title>Sialotranscriptomics of Rhipicephalus zambeziensis reveals intricate expression profiles of secretory proteins and suggests tight temporal transcriptional regulation during blood-feeding.</title>
        <authorList>
            <person name="de Castro M.H."/>
            <person name="de Klerk D."/>
            <person name="Pienaar R."/>
            <person name="Rees D.J.G."/>
            <person name="Mans B.J."/>
        </authorList>
    </citation>
    <scope>NUCLEOTIDE SEQUENCE</scope>
    <source>
        <tissue evidence="8">Salivary glands</tissue>
    </source>
</reference>
<evidence type="ECO:0000256" key="5">
    <source>
        <dbReference type="PROSITE-ProRule" id="PRU00042"/>
    </source>
</evidence>
<evidence type="ECO:0000256" key="3">
    <source>
        <dbReference type="ARBA" id="ARBA00022771"/>
    </source>
</evidence>
<feature type="domain" description="C2H2-type" evidence="7">
    <location>
        <begin position="202"/>
        <end position="229"/>
    </location>
</feature>
<evidence type="ECO:0000256" key="6">
    <source>
        <dbReference type="SAM" id="MobiDB-lite"/>
    </source>
</evidence>
<protein>
    <submittedName>
        <fullName evidence="8">Zinc finger protein</fullName>
    </submittedName>
</protein>
<keyword evidence="1" id="KW-0479">Metal-binding</keyword>
<dbReference type="PANTHER" id="PTHR24409">
    <property type="entry name" value="ZINC FINGER PROTEIN 142"/>
    <property type="match status" value="1"/>
</dbReference>
<dbReference type="InterPro" id="IPR036236">
    <property type="entry name" value="Znf_C2H2_sf"/>
</dbReference>
<name>A0A224Z5X2_9ACAR</name>
<proteinExistence type="predicted"/>
<dbReference type="PROSITE" id="PS00028">
    <property type="entry name" value="ZINC_FINGER_C2H2_1"/>
    <property type="match status" value="2"/>
</dbReference>
<dbReference type="GO" id="GO:0000981">
    <property type="term" value="F:DNA-binding transcription factor activity, RNA polymerase II-specific"/>
    <property type="evidence" value="ECO:0007669"/>
    <property type="project" value="TreeGrafter"/>
</dbReference>
<evidence type="ECO:0000256" key="2">
    <source>
        <dbReference type="ARBA" id="ARBA00022737"/>
    </source>
</evidence>
<dbReference type="InterPro" id="IPR013087">
    <property type="entry name" value="Znf_C2H2_type"/>
</dbReference>
<keyword evidence="4" id="KW-0862">Zinc</keyword>
<dbReference type="SMART" id="SM00355">
    <property type="entry name" value="ZnF_C2H2"/>
    <property type="match status" value="3"/>
</dbReference>
<dbReference type="AlphaFoldDB" id="A0A224Z5X2"/>
<dbReference type="SUPFAM" id="SSF57667">
    <property type="entry name" value="beta-beta-alpha zinc fingers"/>
    <property type="match status" value="2"/>
</dbReference>
<sequence>MTTTYCQAEEVLQGSPLTSLPAVASNVRIKVEPSSPGSTPPNDVTCADVEKEVTTPNSPPPMLSLIMECVDIKVEPSSPVNMLSPDGTYDDIEEEIERPNSPVLSPVTDSVDIKVEPSSPTTVLAPEHLDSECQKPSHLQAPQPCIAGVNELSSSTETLKDIATTDNDPGTPGLTAVASTKQDEMADSTNESHERHEQAKDILCPICERPFLLKRSLRAHMLLHSRTRWFPCSICGKLFQQSSILVHERTHHERALRQRQRDIKTIQCSLCRTIFLNEAGLKTHMRSHTSKRPHECNEQLDSNDKDEEPSSHASSPTPEKQHRGNES</sequence>
<keyword evidence="3 5" id="KW-0863">Zinc-finger</keyword>
<keyword evidence="2" id="KW-0677">Repeat</keyword>